<evidence type="ECO:0000313" key="2">
    <source>
        <dbReference type="EMBL" id="ODQ62447.1"/>
    </source>
</evidence>
<evidence type="ECO:0000313" key="3">
    <source>
        <dbReference type="Proteomes" id="UP000094112"/>
    </source>
</evidence>
<feature type="compositionally biased region" description="Acidic residues" evidence="1">
    <location>
        <begin position="84"/>
        <end position="96"/>
    </location>
</feature>
<organism evidence="2 3">
    <name type="scientific">Wickerhamomyces anomalus (strain ATCC 58044 / CBS 1984 / NCYC 433 / NRRL Y-366-8)</name>
    <name type="common">Yeast</name>
    <name type="synonym">Hansenula anomala</name>
    <dbReference type="NCBI Taxonomy" id="683960"/>
    <lineage>
        <taxon>Eukaryota</taxon>
        <taxon>Fungi</taxon>
        <taxon>Dikarya</taxon>
        <taxon>Ascomycota</taxon>
        <taxon>Saccharomycotina</taxon>
        <taxon>Saccharomycetes</taxon>
        <taxon>Phaffomycetales</taxon>
        <taxon>Wickerhamomycetaceae</taxon>
        <taxon>Wickerhamomyces</taxon>
    </lineage>
</organism>
<feature type="region of interest" description="Disordered" evidence="1">
    <location>
        <begin position="31"/>
        <end position="318"/>
    </location>
</feature>
<feature type="region of interest" description="Disordered" evidence="1">
    <location>
        <begin position="405"/>
        <end position="518"/>
    </location>
</feature>
<name>A0A1E3PC37_WICAA</name>
<protein>
    <submittedName>
        <fullName evidence="2">Uncharacterized protein</fullName>
    </submittedName>
</protein>
<feature type="region of interest" description="Disordered" evidence="1">
    <location>
        <begin position="532"/>
        <end position="553"/>
    </location>
</feature>
<dbReference type="RefSeq" id="XP_019041654.1">
    <property type="nucleotide sequence ID" value="XM_019183009.1"/>
</dbReference>
<dbReference type="AlphaFoldDB" id="A0A1E3PC37"/>
<keyword evidence="3" id="KW-1185">Reference proteome</keyword>
<feature type="compositionally biased region" description="Basic and acidic residues" evidence="1">
    <location>
        <begin position="137"/>
        <end position="151"/>
    </location>
</feature>
<feature type="compositionally biased region" description="Low complexity" evidence="1">
    <location>
        <begin position="34"/>
        <end position="47"/>
    </location>
</feature>
<feature type="compositionally biased region" description="Basic and acidic residues" evidence="1">
    <location>
        <begin position="211"/>
        <end position="223"/>
    </location>
</feature>
<proteinExistence type="predicted"/>
<accession>A0A1E3PC37</accession>
<sequence length="617" mass="69443">MEKEQSQDDFIRERLSHNFEAYTNNAILNKLTPSRSLGRASSVQSSSRKSDSSWGKKYPKRNDSNIVTSPVKTLRQFGAKDGGADDGADDDDDEYDTTTNYDDDNSKKDSTTVNVPLQSSPKKPLRKGTPKVPKTQKTKDAKSEKKKKSDTQHVPSTADLHNSSNRRIVTNSHINHHVSTQGIDDDGAGAGGAHLHSDNTLLSEIPSDILSPEKHIYPQENLRRSSSNIPSATKVKDATTSLLSKSFPVFSPPPPKHKESKTTGKSPTSGSKRRESPSKGNRGESLPPSLYPKVRLFGDEDDDEASAPKKLTSDVTDSKVVEEVRESLSIRKKRESEAITMFFDRSSSSSKAPERQSIISPRSKESNTRPNLFERTTHDNNSSFHTLNEFIKNPLIDDAKYKTTNVKHSDKKTPNNEPTETTNTTTQRKSFDISQFESSDEEPVPELTVPLNEEPQPTTTKRVYDEPIETSTNKKPKTTTTTSLYPTIQPTSQTPLKRSSESRRRSLYPTLPSVGHPSRVSAADIEDISNNIQETTKPKPQAPLPKEPEEELGDSDHWVKNQWACFFKAFKRYKKTNDLSIFQNKRLLEYLRCDEHEIKLKIQFTLDHEHEIKRKNK</sequence>
<dbReference type="OrthoDB" id="10676580at2759"/>
<reference evidence="2 3" key="1">
    <citation type="journal article" date="2016" name="Proc. Natl. Acad. Sci. U.S.A.">
        <title>Comparative genomics of biotechnologically important yeasts.</title>
        <authorList>
            <person name="Riley R."/>
            <person name="Haridas S."/>
            <person name="Wolfe K.H."/>
            <person name="Lopes M.R."/>
            <person name="Hittinger C.T."/>
            <person name="Goeker M."/>
            <person name="Salamov A.A."/>
            <person name="Wisecaver J.H."/>
            <person name="Long T.M."/>
            <person name="Calvey C.H."/>
            <person name="Aerts A.L."/>
            <person name="Barry K.W."/>
            <person name="Choi C."/>
            <person name="Clum A."/>
            <person name="Coughlan A.Y."/>
            <person name="Deshpande S."/>
            <person name="Douglass A.P."/>
            <person name="Hanson S.J."/>
            <person name="Klenk H.-P."/>
            <person name="LaButti K.M."/>
            <person name="Lapidus A."/>
            <person name="Lindquist E.A."/>
            <person name="Lipzen A.M."/>
            <person name="Meier-Kolthoff J.P."/>
            <person name="Ohm R.A."/>
            <person name="Otillar R.P."/>
            <person name="Pangilinan J.L."/>
            <person name="Peng Y."/>
            <person name="Rokas A."/>
            <person name="Rosa C.A."/>
            <person name="Scheuner C."/>
            <person name="Sibirny A.A."/>
            <person name="Slot J.C."/>
            <person name="Stielow J.B."/>
            <person name="Sun H."/>
            <person name="Kurtzman C.P."/>
            <person name="Blackwell M."/>
            <person name="Grigoriev I.V."/>
            <person name="Jeffries T.W."/>
        </authorList>
    </citation>
    <scope>NUCLEOTIDE SEQUENCE [LARGE SCALE GENOMIC DNA]</scope>
    <source>
        <strain evidence="3">ATCC 58044 / CBS 1984 / NCYC 433 / NRRL Y-366-8</strain>
    </source>
</reference>
<dbReference type="GeneID" id="30200255"/>
<feature type="compositionally biased region" description="Low complexity" evidence="1">
    <location>
        <begin position="470"/>
        <end position="491"/>
    </location>
</feature>
<evidence type="ECO:0000256" key="1">
    <source>
        <dbReference type="SAM" id="MobiDB-lite"/>
    </source>
</evidence>
<dbReference type="Proteomes" id="UP000094112">
    <property type="component" value="Unassembled WGS sequence"/>
</dbReference>
<feature type="compositionally biased region" description="Basic and acidic residues" evidence="1">
    <location>
        <begin position="405"/>
        <end position="414"/>
    </location>
</feature>
<feature type="region of interest" description="Disordered" evidence="1">
    <location>
        <begin position="343"/>
        <end position="380"/>
    </location>
</feature>
<gene>
    <name evidence="2" type="ORF">WICANDRAFT_60505</name>
</gene>
<dbReference type="EMBL" id="KV454208">
    <property type="protein sequence ID" value="ODQ62447.1"/>
    <property type="molecule type" value="Genomic_DNA"/>
</dbReference>
<feature type="compositionally biased region" description="Polar residues" evidence="1">
    <location>
        <begin position="153"/>
        <end position="182"/>
    </location>
</feature>
<feature type="compositionally biased region" description="Low complexity" evidence="1">
    <location>
        <begin position="415"/>
        <end position="426"/>
    </location>
</feature>